<name>A0A177KUB3_9BACI</name>
<organism evidence="2 3">
    <name type="scientific">Domibacillus aminovorans</name>
    <dbReference type="NCBI Taxonomy" id="29332"/>
    <lineage>
        <taxon>Bacteria</taxon>
        <taxon>Bacillati</taxon>
        <taxon>Bacillota</taxon>
        <taxon>Bacilli</taxon>
        <taxon>Bacillales</taxon>
        <taxon>Bacillaceae</taxon>
        <taxon>Domibacillus</taxon>
    </lineage>
</organism>
<evidence type="ECO:0000259" key="1">
    <source>
        <dbReference type="Pfam" id="PF13338"/>
    </source>
</evidence>
<proteinExistence type="predicted"/>
<sequence>MDYRKQLTRLIEQKNGLILTKDAEAVGVPRHYLSLFVKEHLLDRVRHGVYLSPDAFDDEMYVLQARSNKLIFSHETALYLHDLTDRDPLEYVVTVPAGYNASNVRKAGVKVYTVKEELYSLGTTEGKTEYGRPVTIYNKERTICDIIRSRNSMDIAILNDAIKRYVTSRDKNIPLLLRYAQKFRVQTILRNYLEILL</sequence>
<accession>A0A177KUB3</accession>
<dbReference type="EMBL" id="LQWZ01000016">
    <property type="protein sequence ID" value="OAH56959.1"/>
    <property type="molecule type" value="Genomic_DNA"/>
</dbReference>
<dbReference type="InterPro" id="IPR025159">
    <property type="entry name" value="AbiEi_N"/>
</dbReference>
<dbReference type="Proteomes" id="UP000077271">
    <property type="component" value="Unassembled WGS sequence"/>
</dbReference>
<dbReference type="RefSeq" id="WP_063974851.1">
    <property type="nucleotide sequence ID" value="NZ_LQWZ01000016.1"/>
</dbReference>
<dbReference type="OrthoDB" id="9801429at2"/>
<feature type="domain" description="AbiEi antitoxin N-terminal" evidence="1">
    <location>
        <begin position="6"/>
        <end position="53"/>
    </location>
</feature>
<protein>
    <submittedName>
        <fullName evidence="2">Abortive phage infection protein</fullName>
    </submittedName>
</protein>
<evidence type="ECO:0000313" key="2">
    <source>
        <dbReference type="EMBL" id="OAH56959.1"/>
    </source>
</evidence>
<reference evidence="2 3" key="1">
    <citation type="submission" date="2016-01" db="EMBL/GenBank/DDBJ databases">
        <title>Investigation of taxonomic status of Bacillus aminovorans.</title>
        <authorList>
            <person name="Verma A."/>
            <person name="Pal Y."/>
            <person name="Krishnamurthi S."/>
        </authorList>
    </citation>
    <scope>NUCLEOTIDE SEQUENCE [LARGE SCALE GENOMIC DNA]</scope>
    <source>
        <strain evidence="2 3">DSM 4337</strain>
    </source>
</reference>
<dbReference type="AlphaFoldDB" id="A0A177KUB3"/>
<gene>
    <name evidence="2" type="ORF">AWH48_19490</name>
</gene>
<evidence type="ECO:0000313" key="3">
    <source>
        <dbReference type="Proteomes" id="UP000077271"/>
    </source>
</evidence>
<dbReference type="Pfam" id="PF13338">
    <property type="entry name" value="AbiEi_4"/>
    <property type="match status" value="1"/>
</dbReference>
<comment type="caution">
    <text evidence="2">The sequence shown here is derived from an EMBL/GenBank/DDBJ whole genome shotgun (WGS) entry which is preliminary data.</text>
</comment>